<evidence type="ECO:0000313" key="11">
    <source>
        <dbReference type="EMBL" id="ACI20569.1"/>
    </source>
</evidence>
<dbReference type="InterPro" id="IPR014729">
    <property type="entry name" value="Rossmann-like_a/b/a_fold"/>
</dbReference>
<keyword evidence="5 9" id="KW-0067">ATP-binding</keyword>
<evidence type="ECO:0000259" key="10">
    <source>
        <dbReference type="PROSITE" id="PS51278"/>
    </source>
</evidence>
<reference evidence="12" key="1">
    <citation type="submission" date="2008-08" db="EMBL/GenBank/DDBJ databases">
        <title>The complete genome sequence of Thermodesulfovibrio yellowstonii strain ATCC 51303 / DSM 11347 / YP87.</title>
        <authorList>
            <person name="Dodson R.J."/>
            <person name="Durkin A.S."/>
            <person name="Wu M."/>
            <person name="Eisen J."/>
            <person name="Sutton G."/>
        </authorList>
    </citation>
    <scope>NUCLEOTIDE SEQUENCE [LARGE SCALE GENOMIC DNA]</scope>
    <source>
        <strain evidence="12">ATCC 51303 / DSM 11347 / YP87</strain>
    </source>
</reference>
<name>B5YJB4_THEYD</name>
<evidence type="ECO:0000256" key="5">
    <source>
        <dbReference type="ARBA" id="ARBA00022840"/>
    </source>
</evidence>
<dbReference type="Proteomes" id="UP000000718">
    <property type="component" value="Chromosome"/>
</dbReference>
<dbReference type="InterPro" id="IPR001962">
    <property type="entry name" value="Asn_synthase"/>
</dbReference>
<dbReference type="Gene3D" id="3.40.50.620">
    <property type="entry name" value="HUPs"/>
    <property type="match status" value="1"/>
</dbReference>
<dbReference type="KEGG" id="tye:THEYE_A0484"/>
<dbReference type="HOGENOM" id="CLU_014658_3_1_0"/>
<dbReference type="PANTHER" id="PTHR43284">
    <property type="entry name" value="ASPARAGINE SYNTHETASE (GLUTAMINE-HYDROLYZING)"/>
    <property type="match status" value="1"/>
</dbReference>
<dbReference type="GO" id="GO:0004066">
    <property type="term" value="F:asparagine synthase (glutamine-hydrolyzing) activity"/>
    <property type="evidence" value="ECO:0007669"/>
    <property type="project" value="UniProtKB-EC"/>
</dbReference>
<evidence type="ECO:0000256" key="7">
    <source>
        <dbReference type="ARBA" id="ARBA00048741"/>
    </source>
</evidence>
<keyword evidence="8" id="KW-0061">Asparagine biosynthesis</keyword>
<evidence type="ECO:0000256" key="8">
    <source>
        <dbReference type="PIRSR" id="PIRSR001589-1"/>
    </source>
</evidence>
<proteinExistence type="inferred from homology"/>
<dbReference type="AlphaFoldDB" id="B5YJB4"/>
<dbReference type="STRING" id="289376.THEYE_A0484"/>
<evidence type="ECO:0000256" key="2">
    <source>
        <dbReference type="ARBA" id="ARBA00005752"/>
    </source>
</evidence>
<dbReference type="InterPro" id="IPR006426">
    <property type="entry name" value="Asn_synth_AEB"/>
</dbReference>
<comment type="pathway">
    <text evidence="1">Amino-acid biosynthesis; L-asparagine biosynthesis; L-asparagine from L-aspartate (L-Gln route): step 1/1.</text>
</comment>
<dbReference type="SUPFAM" id="SSF56235">
    <property type="entry name" value="N-terminal nucleophile aminohydrolases (Ntn hydrolases)"/>
    <property type="match status" value="1"/>
</dbReference>
<dbReference type="EMBL" id="CP001147">
    <property type="protein sequence ID" value="ACI20569.1"/>
    <property type="molecule type" value="Genomic_DNA"/>
</dbReference>
<gene>
    <name evidence="11" type="primary">asnB</name>
    <name evidence="11" type="ordered locus">THEYE_A0484</name>
</gene>
<dbReference type="InterPro" id="IPR017932">
    <property type="entry name" value="GATase_2_dom"/>
</dbReference>
<dbReference type="PIRSF" id="PIRSF001589">
    <property type="entry name" value="Asn_synthetase_glu-h"/>
    <property type="match status" value="1"/>
</dbReference>
<dbReference type="PROSITE" id="PS51278">
    <property type="entry name" value="GATASE_TYPE_2"/>
    <property type="match status" value="1"/>
</dbReference>
<dbReference type="CDD" id="cd00712">
    <property type="entry name" value="AsnB"/>
    <property type="match status" value="1"/>
</dbReference>
<feature type="domain" description="Glutamine amidotransferase type-2" evidence="10">
    <location>
        <begin position="2"/>
        <end position="211"/>
    </location>
</feature>
<evidence type="ECO:0000256" key="6">
    <source>
        <dbReference type="ARBA" id="ARBA00022962"/>
    </source>
</evidence>
<comment type="catalytic activity">
    <reaction evidence="7">
        <text>L-aspartate + L-glutamine + ATP + H2O = L-asparagine + L-glutamate + AMP + diphosphate + H(+)</text>
        <dbReference type="Rhea" id="RHEA:12228"/>
        <dbReference type="ChEBI" id="CHEBI:15377"/>
        <dbReference type="ChEBI" id="CHEBI:15378"/>
        <dbReference type="ChEBI" id="CHEBI:29985"/>
        <dbReference type="ChEBI" id="CHEBI:29991"/>
        <dbReference type="ChEBI" id="CHEBI:30616"/>
        <dbReference type="ChEBI" id="CHEBI:33019"/>
        <dbReference type="ChEBI" id="CHEBI:58048"/>
        <dbReference type="ChEBI" id="CHEBI:58359"/>
        <dbReference type="ChEBI" id="CHEBI:456215"/>
        <dbReference type="EC" id="6.3.5.4"/>
    </reaction>
</comment>
<dbReference type="InParanoid" id="B5YJB4"/>
<dbReference type="OrthoDB" id="9763290at2"/>
<dbReference type="EnsemblBacteria" id="ACI20569">
    <property type="protein sequence ID" value="ACI20569"/>
    <property type="gene ID" value="THEYE_A0484"/>
</dbReference>
<sequence length="608" mass="71162">MCGIVGLTDRDNFHLLSKMNNILFHRGPDDSGEFIDKESGFAFAMRRLAIIDIEGGKQPMSNEDNSLWVICNGEIYNSPELRKNLIKKGHIFKTKNSDVEVLLHLYKEKGTQLLQDLNGMFAFVIYDKNKGILFGARDRIGIKPFYYCYKNGKFAFSSEMKSLLILPWISKEINPESLYHYISLQFVPAPYSIFLDIKKLPAGHYFIYDLHKKELIINKYWELNVSELENKSVDEWKELIIQKLKESIKRWTLSDVPIACSLSGGLDSSTVVGILASEGFSDLRTYSLGFKSIEEQEFNELPLARKVAEKWNTDHHEVVIDAKRILNDLEKMVWHLDEPYAGGLPSWYIYEIIGEDVKVALTGTGGDELFGNYGRYKVHERGLWYKFLKAMKESILNHNFSEIKNAFRYPKGYFYWKYFSDAVKDKIIFNDYNQKYKTEAYLENIWHESGTKNPRNAVAYIDFRLQLPEEFLHVTDRFSMAHSVEARVPFLDHELVELVFKMPPAMRTGWNEPKSFFKSIIKNLLPEELWNAPKRGFILPLTLWTRKDLKFLIKESLSPDYLKKQGIFSEKVYDKIVNPHLEGKKDYTQQVWTFLMFQMWYKKYVLGD</sequence>
<dbReference type="Pfam" id="PF13537">
    <property type="entry name" value="GATase_7"/>
    <property type="match status" value="1"/>
</dbReference>
<organism evidence="11 12">
    <name type="scientific">Thermodesulfovibrio yellowstonii (strain ATCC 51303 / DSM 11347 / YP87)</name>
    <dbReference type="NCBI Taxonomy" id="289376"/>
    <lineage>
        <taxon>Bacteria</taxon>
        <taxon>Pseudomonadati</taxon>
        <taxon>Nitrospirota</taxon>
        <taxon>Thermodesulfovibrionia</taxon>
        <taxon>Thermodesulfovibrionales</taxon>
        <taxon>Thermodesulfovibrionaceae</taxon>
        <taxon>Thermodesulfovibrio</taxon>
    </lineage>
</organism>
<dbReference type="InterPro" id="IPR029055">
    <property type="entry name" value="Ntn_hydrolases_N"/>
</dbReference>
<evidence type="ECO:0000256" key="1">
    <source>
        <dbReference type="ARBA" id="ARBA00005187"/>
    </source>
</evidence>
<keyword evidence="12" id="KW-1185">Reference proteome</keyword>
<dbReference type="FunCoup" id="B5YJB4">
    <property type="interactions" value="376"/>
</dbReference>
<dbReference type="SUPFAM" id="SSF52402">
    <property type="entry name" value="Adenine nucleotide alpha hydrolases-like"/>
    <property type="match status" value="1"/>
</dbReference>
<dbReference type="EC" id="6.3.5.4" evidence="3"/>
<evidence type="ECO:0000256" key="3">
    <source>
        <dbReference type="ARBA" id="ARBA00012737"/>
    </source>
</evidence>
<dbReference type="NCBIfam" id="TIGR01536">
    <property type="entry name" value="asn_synth_AEB"/>
    <property type="match status" value="1"/>
</dbReference>
<keyword evidence="4 9" id="KW-0547">Nucleotide-binding</keyword>
<dbReference type="Gene3D" id="3.60.20.10">
    <property type="entry name" value="Glutamine Phosphoribosylpyrophosphate, subunit 1, domain 1"/>
    <property type="match status" value="1"/>
</dbReference>
<accession>B5YJB4</accession>
<protein>
    <recommendedName>
        <fullName evidence="3">asparagine synthase (glutamine-hydrolyzing)</fullName>
        <ecNumber evidence="3">6.3.5.4</ecNumber>
    </recommendedName>
</protein>
<evidence type="ECO:0000256" key="9">
    <source>
        <dbReference type="PIRSR" id="PIRSR001589-2"/>
    </source>
</evidence>
<evidence type="ECO:0000313" key="12">
    <source>
        <dbReference type="Proteomes" id="UP000000718"/>
    </source>
</evidence>
<dbReference type="MEROPS" id="C44.001"/>
<dbReference type="GO" id="GO:0006529">
    <property type="term" value="P:asparagine biosynthetic process"/>
    <property type="evidence" value="ECO:0007669"/>
    <property type="project" value="UniProtKB-KW"/>
</dbReference>
<dbReference type="RefSeq" id="WP_012545305.1">
    <property type="nucleotide sequence ID" value="NC_011296.1"/>
</dbReference>
<dbReference type="InterPro" id="IPR033738">
    <property type="entry name" value="AsnB_N"/>
</dbReference>
<dbReference type="PATRIC" id="fig|289376.4.peg.479"/>
<keyword evidence="6 8" id="KW-0315">Glutamine amidotransferase</keyword>
<dbReference type="PANTHER" id="PTHR43284:SF1">
    <property type="entry name" value="ASPARAGINE SYNTHETASE"/>
    <property type="match status" value="1"/>
</dbReference>
<evidence type="ECO:0000256" key="4">
    <source>
        <dbReference type="ARBA" id="ARBA00022741"/>
    </source>
</evidence>
<feature type="active site" description="For GATase activity" evidence="8">
    <location>
        <position position="2"/>
    </location>
</feature>
<keyword evidence="11" id="KW-0436">Ligase</keyword>
<dbReference type="eggNOG" id="COG0367">
    <property type="taxonomic scope" value="Bacteria"/>
</dbReference>
<reference evidence="11 12" key="2">
    <citation type="journal article" date="2015" name="Genome Announc.">
        <title>Genome Sequence of the Sulfate-Reducing Thermophilic Bacterium Thermodesulfovibrio yellowstonii Strain DSM 11347T (Phylum Nitrospirae).</title>
        <authorList>
            <person name="Bhatnagar S."/>
            <person name="Badger J.H."/>
            <person name="Madupu R."/>
            <person name="Khouri H.M."/>
            <person name="O'Connor E.M."/>
            <person name="Robb F.T."/>
            <person name="Ward N.L."/>
            <person name="Eisen J.A."/>
        </authorList>
    </citation>
    <scope>NUCLEOTIDE SEQUENCE [LARGE SCALE GENOMIC DNA]</scope>
    <source>
        <strain evidence="12">ATCC 51303 / DSM 11347 / YP87</strain>
    </source>
</reference>
<dbReference type="Pfam" id="PF00733">
    <property type="entry name" value="Asn_synthase"/>
    <property type="match status" value="1"/>
</dbReference>
<dbReference type="GO" id="GO:0005524">
    <property type="term" value="F:ATP binding"/>
    <property type="evidence" value="ECO:0007669"/>
    <property type="project" value="UniProtKB-KW"/>
</dbReference>
<keyword evidence="8" id="KW-0028">Amino-acid biosynthesis</keyword>
<dbReference type="InterPro" id="IPR051786">
    <property type="entry name" value="ASN_synthetase/amidase"/>
</dbReference>
<comment type="similarity">
    <text evidence="2">Belongs to the asparagine synthetase family.</text>
</comment>
<feature type="binding site" evidence="9">
    <location>
        <position position="98"/>
    </location>
    <ligand>
        <name>L-glutamine</name>
        <dbReference type="ChEBI" id="CHEBI:58359"/>
    </ligand>
</feature>
<dbReference type="CDD" id="cd01991">
    <property type="entry name" value="Asn_synthase_B_C"/>
    <property type="match status" value="1"/>
</dbReference>